<dbReference type="Pfam" id="PF04616">
    <property type="entry name" value="Glyco_hydro_43"/>
    <property type="match status" value="1"/>
</dbReference>
<keyword evidence="3 5" id="KW-0326">Glycosidase</keyword>
<evidence type="ECO:0000256" key="2">
    <source>
        <dbReference type="ARBA" id="ARBA00022801"/>
    </source>
</evidence>
<protein>
    <recommendedName>
        <fullName evidence="6">Beta-xylosidase C-terminal Concanavalin A-like domain-containing protein</fullName>
    </recommendedName>
</protein>
<dbReference type="PANTHER" id="PTHR42812">
    <property type="entry name" value="BETA-XYLOSIDASE"/>
    <property type="match status" value="1"/>
</dbReference>
<dbReference type="InterPro" id="IPR006710">
    <property type="entry name" value="Glyco_hydro_43"/>
</dbReference>
<dbReference type="GO" id="GO:0004553">
    <property type="term" value="F:hydrolase activity, hydrolyzing O-glycosyl compounds"/>
    <property type="evidence" value="ECO:0007669"/>
    <property type="project" value="InterPro"/>
</dbReference>
<evidence type="ECO:0000313" key="8">
    <source>
        <dbReference type="Proteomes" id="UP000812966"/>
    </source>
</evidence>
<evidence type="ECO:0000313" key="7">
    <source>
        <dbReference type="EMBL" id="KAG7527275.1"/>
    </source>
</evidence>
<keyword evidence="8" id="KW-1185">Reference proteome</keyword>
<accession>A0A8K0NME6</accession>
<organism evidence="7 8">
    <name type="scientific">Filobasidium floriforme</name>
    <dbReference type="NCBI Taxonomy" id="5210"/>
    <lineage>
        <taxon>Eukaryota</taxon>
        <taxon>Fungi</taxon>
        <taxon>Dikarya</taxon>
        <taxon>Basidiomycota</taxon>
        <taxon>Agaricomycotina</taxon>
        <taxon>Tremellomycetes</taxon>
        <taxon>Filobasidiales</taxon>
        <taxon>Filobasidiaceae</taxon>
        <taxon>Filobasidium</taxon>
    </lineage>
</organism>
<dbReference type="Gene3D" id="2.60.120.200">
    <property type="match status" value="1"/>
</dbReference>
<dbReference type="SUPFAM" id="SSF75005">
    <property type="entry name" value="Arabinanase/levansucrase/invertase"/>
    <property type="match status" value="1"/>
</dbReference>
<evidence type="ECO:0000256" key="1">
    <source>
        <dbReference type="ARBA" id="ARBA00009865"/>
    </source>
</evidence>
<dbReference type="EMBL" id="JABELV010000354">
    <property type="protein sequence ID" value="KAG7527275.1"/>
    <property type="molecule type" value="Genomic_DNA"/>
</dbReference>
<keyword evidence="2 5" id="KW-0378">Hydrolase</keyword>
<sequence>MGIITNPILPGFNPDPSITYVPNVGYIICTSSFEFWPALPIYHSNDLVSWKLVGHALSRRDQGIDLRNSENSSGLWAPTIRYHKGRVYVACTSINRFQPPYAMGEVYMSRSFYVWTENILEEKAWSSAVFVDEPGIDPDLFIDDNDRVYLTTSRRIRHADTKLPFDIGLYIAEIDLKTGRSISPSILIRCSDPKKERSGTVEGSHIHKHDGKYYLFAAEGGTETGHCATISRSDHVFGPYEQPPPDVNPIVHNESKHPDVQAVGHMDIIPVLESDIWLAVFLGVRPTRPSGDERPEWSTTGHLGRETFAAGMVWTESGWPQVNHGKSIELRSEYQGVPSAVRETTSWQDTFQGSELGRDWYTIRTPLRPFWSVDPATGLSIYGNVHRLDGYQESPACLLIRQKDRLVDFTADMSRFVDIEHVGQEAGVALYMAKSSHASLAIRLVRDSRGQSVRQLVFRKPDGSDGDTKKLLQGFDAISASDAVMRAKIGEVADFRPFEETVVDLGPEIAVSEHIRFVIRARDSAYEFGYCKPDQDQFTVVGELPIEKLNPLFTGAHLGVFAQGDDGRPVIGAAVFKRVGYRVVVD</sequence>
<dbReference type="InterPro" id="IPR041542">
    <property type="entry name" value="GH43_C2"/>
</dbReference>
<evidence type="ECO:0000259" key="6">
    <source>
        <dbReference type="Pfam" id="PF17851"/>
    </source>
</evidence>
<evidence type="ECO:0000256" key="4">
    <source>
        <dbReference type="PIRSR" id="PIRSR606710-2"/>
    </source>
</evidence>
<dbReference type="SUPFAM" id="SSF49899">
    <property type="entry name" value="Concanavalin A-like lectins/glucanases"/>
    <property type="match status" value="1"/>
</dbReference>
<evidence type="ECO:0000256" key="5">
    <source>
        <dbReference type="RuleBase" id="RU361187"/>
    </source>
</evidence>
<dbReference type="InterPro" id="IPR023296">
    <property type="entry name" value="Glyco_hydro_beta-prop_sf"/>
</dbReference>
<feature type="domain" description="Beta-xylosidase C-terminal Concanavalin A-like" evidence="6">
    <location>
        <begin position="348"/>
        <end position="461"/>
    </location>
</feature>
<dbReference type="Gene3D" id="2.115.10.20">
    <property type="entry name" value="Glycosyl hydrolase domain, family 43"/>
    <property type="match status" value="1"/>
</dbReference>
<dbReference type="PANTHER" id="PTHR42812:SF16">
    <property type="entry name" value="HYDROLASE, PUTATIVE (AFU_ORTHOLOGUE AFUA_7G06110)-RELATED"/>
    <property type="match status" value="1"/>
</dbReference>
<dbReference type="OrthoDB" id="2139957at2759"/>
<comment type="caution">
    <text evidence="7">The sequence shown here is derived from an EMBL/GenBank/DDBJ whole genome shotgun (WGS) entry which is preliminary data.</text>
</comment>
<evidence type="ECO:0000256" key="3">
    <source>
        <dbReference type="ARBA" id="ARBA00023295"/>
    </source>
</evidence>
<proteinExistence type="inferred from homology"/>
<comment type="similarity">
    <text evidence="1 5">Belongs to the glycosyl hydrolase 43 family.</text>
</comment>
<name>A0A8K0NME6_9TREE</name>
<dbReference type="InterPro" id="IPR051795">
    <property type="entry name" value="Glycosyl_Hydrlase_43"/>
</dbReference>
<reference evidence="7" key="1">
    <citation type="submission" date="2020-04" db="EMBL/GenBank/DDBJ databases">
        <title>Analysis of mating type loci in Filobasidium floriforme.</title>
        <authorList>
            <person name="Nowrousian M."/>
        </authorList>
    </citation>
    <scope>NUCLEOTIDE SEQUENCE</scope>
    <source>
        <strain evidence="7">CBS 6242</strain>
    </source>
</reference>
<dbReference type="Pfam" id="PF17851">
    <property type="entry name" value="GH43_C2"/>
    <property type="match status" value="1"/>
</dbReference>
<dbReference type="CDD" id="cd18617">
    <property type="entry name" value="GH43_XynB-like"/>
    <property type="match status" value="1"/>
</dbReference>
<dbReference type="AlphaFoldDB" id="A0A8K0NME6"/>
<feature type="site" description="Important for catalytic activity, responsible for pKa modulation of the active site Glu and correct orientation of both the proton donor and substrate" evidence="4">
    <location>
        <position position="137"/>
    </location>
</feature>
<gene>
    <name evidence="7" type="ORF">FFLO_07095</name>
</gene>
<dbReference type="Proteomes" id="UP000812966">
    <property type="component" value="Unassembled WGS sequence"/>
</dbReference>
<dbReference type="InterPro" id="IPR013320">
    <property type="entry name" value="ConA-like_dom_sf"/>
</dbReference>
<dbReference type="GO" id="GO:0005975">
    <property type="term" value="P:carbohydrate metabolic process"/>
    <property type="evidence" value="ECO:0007669"/>
    <property type="project" value="InterPro"/>
</dbReference>